<dbReference type="EMBL" id="CP066775">
    <property type="protein sequence ID" value="QQL50313.1"/>
    <property type="molecule type" value="Genomic_DNA"/>
</dbReference>
<reference evidence="2 3" key="1">
    <citation type="submission" date="2020-12" db="EMBL/GenBank/DDBJ databases">
        <title>HMF7856_wgs.fasta genome submission.</title>
        <authorList>
            <person name="Kang H."/>
            <person name="Kim H."/>
            <person name="Joh K."/>
        </authorList>
    </citation>
    <scope>NUCLEOTIDE SEQUENCE [LARGE SCALE GENOMIC DNA]</scope>
    <source>
        <strain evidence="2 3">HMF7856</strain>
    </source>
</reference>
<keyword evidence="3" id="KW-1185">Reference proteome</keyword>
<evidence type="ECO:0000259" key="1">
    <source>
        <dbReference type="Pfam" id="PF13454"/>
    </source>
</evidence>
<organism evidence="2 3">
    <name type="scientific">Mucilaginibacter ginkgonis</name>
    <dbReference type="NCBI Taxonomy" id="2682091"/>
    <lineage>
        <taxon>Bacteria</taxon>
        <taxon>Pseudomonadati</taxon>
        <taxon>Bacteroidota</taxon>
        <taxon>Sphingobacteriia</taxon>
        <taxon>Sphingobacteriales</taxon>
        <taxon>Sphingobacteriaceae</taxon>
        <taxon>Mucilaginibacter</taxon>
    </lineage>
</organism>
<proteinExistence type="predicted"/>
<dbReference type="PANTHER" id="PTHR40254:SF1">
    <property type="entry name" value="BLR0577 PROTEIN"/>
    <property type="match status" value="1"/>
</dbReference>
<sequence length="571" mass="64249">MPILETKKHIAILGGGPSGMFAYKRFVESGEKDLVITIFEKSDRLGAGMPYSLKGASDEHITNVSDNEIPEIVTSIQDWVKTAPKELLNRFNICPDNFNEYKVLPRLFFGEYLTAQFDLLKVMAEKAGIETNILMGNPVEDVIDLPLENKVRIVSNNKTADFDVVIISTGHNWPVKHEGKVSGYFESPYPPAKLDLKANCPIAIKGSSLTAVDAVRTLAHNNGNFVRENGKLRYIVDKESTGFKMVMHSRSGLLPAVRFHLADTHLQNDSLLSTEQIEEHIVNNNGFLSLDYIFEKDFKEPIKEKDAKFYKKIKDLRVEEFVNKMLDMRKGQEAFELLRAEYDEAAESIKKRKSIYWKEMLGVLSFAMNYPAKHLSAEDMQRLQKVLLPLISIVIAYMPQSSSEQFLALHDAGVLDIVAVGEDSRVRPRKKGGAVYQFKDAAGNKHADAYKLFVNCVGQPHLPYKKFPFKSLRKDRTVVPARLKFRDKKLGKAAMKADDRCVVKNKAGDYFLKVSGIAINDNFQVVNATGGGNPRVYLMAVPYMAGYNPDYSGLDFCEEASKRLVNTILNI</sequence>
<evidence type="ECO:0000313" key="2">
    <source>
        <dbReference type="EMBL" id="QQL50313.1"/>
    </source>
</evidence>
<dbReference type="AlphaFoldDB" id="A0A6I4HYK1"/>
<dbReference type="RefSeq" id="WP_157522471.1">
    <property type="nucleotide sequence ID" value="NZ_CP066775.1"/>
</dbReference>
<dbReference type="PANTHER" id="PTHR40254">
    <property type="entry name" value="BLR0577 PROTEIN"/>
    <property type="match status" value="1"/>
</dbReference>
<dbReference type="Gene3D" id="3.50.50.60">
    <property type="entry name" value="FAD/NAD(P)-binding domain"/>
    <property type="match status" value="1"/>
</dbReference>
<dbReference type="KEGG" id="mgik:GO620_002330"/>
<dbReference type="Pfam" id="PF13454">
    <property type="entry name" value="NAD_binding_9"/>
    <property type="match status" value="1"/>
</dbReference>
<dbReference type="Proteomes" id="UP000429232">
    <property type="component" value="Chromosome"/>
</dbReference>
<dbReference type="InterPro" id="IPR052189">
    <property type="entry name" value="L-asp_N-monooxygenase_NS-form"/>
</dbReference>
<protein>
    <submittedName>
        <fullName evidence="2">FAD/NAD(P)-binding protein</fullName>
    </submittedName>
</protein>
<dbReference type="InterPro" id="IPR036188">
    <property type="entry name" value="FAD/NAD-bd_sf"/>
</dbReference>
<dbReference type="InterPro" id="IPR038732">
    <property type="entry name" value="HpyO/CreE_NAD-binding"/>
</dbReference>
<dbReference type="SUPFAM" id="SSF51905">
    <property type="entry name" value="FAD/NAD(P)-binding domain"/>
    <property type="match status" value="1"/>
</dbReference>
<evidence type="ECO:0000313" key="3">
    <source>
        <dbReference type="Proteomes" id="UP000429232"/>
    </source>
</evidence>
<accession>A0A6I4HYK1</accession>
<name>A0A6I4HYK1_9SPHI</name>
<gene>
    <name evidence="2" type="ORF">GO620_002330</name>
</gene>
<feature type="domain" description="FAD-dependent urate hydroxylase HpyO/Asp monooxygenase CreE-like FAD/NAD(P)-binding" evidence="1">
    <location>
        <begin position="11"/>
        <end position="171"/>
    </location>
</feature>